<dbReference type="PATRIC" id="fig|1526658.3.peg.3467"/>
<keyword evidence="2" id="KW-1003">Cell membrane</keyword>
<evidence type="ECO:0000313" key="7">
    <source>
        <dbReference type="EMBL" id="KPH82685.1"/>
    </source>
</evidence>
<comment type="subcellular location">
    <subcellularLocation>
        <location evidence="1">Cell membrane</location>
        <topology evidence="1">Multi-pass membrane protein</topology>
    </subcellularLocation>
</comment>
<dbReference type="GO" id="GO:0015171">
    <property type="term" value="F:amino acid transmembrane transporter activity"/>
    <property type="evidence" value="ECO:0007669"/>
    <property type="project" value="TreeGrafter"/>
</dbReference>
<evidence type="ECO:0000256" key="4">
    <source>
        <dbReference type="ARBA" id="ARBA00022989"/>
    </source>
</evidence>
<keyword evidence="8" id="KW-1185">Reference proteome</keyword>
<dbReference type="AlphaFoldDB" id="A0A0N0MDN1"/>
<reference evidence="7 8" key="1">
    <citation type="submission" date="2015-07" db="EMBL/GenBank/DDBJ databases">
        <title>Whole genome sequencing of Bosea vaviloviae isolated from cave pool.</title>
        <authorList>
            <person name="Tan N.E.H."/>
            <person name="Lee Y.P."/>
            <person name="Gan H.M."/>
            <person name="Barton H."/>
            <person name="Savka M.A."/>
        </authorList>
    </citation>
    <scope>NUCLEOTIDE SEQUENCE [LARGE SCALE GENOMIC DNA]</scope>
    <source>
        <strain evidence="7 8">SD260</strain>
    </source>
</reference>
<feature type="transmembrane region" description="Helical" evidence="6">
    <location>
        <begin position="12"/>
        <end position="33"/>
    </location>
</feature>
<keyword evidence="4 6" id="KW-1133">Transmembrane helix</keyword>
<evidence type="ECO:0000256" key="3">
    <source>
        <dbReference type="ARBA" id="ARBA00022692"/>
    </source>
</evidence>
<evidence type="ECO:0000256" key="1">
    <source>
        <dbReference type="ARBA" id="ARBA00004651"/>
    </source>
</evidence>
<protein>
    <recommendedName>
        <fullName evidence="9">Amino acid transporter</fullName>
    </recommendedName>
</protein>
<dbReference type="Pfam" id="PF01810">
    <property type="entry name" value="LysE"/>
    <property type="match status" value="1"/>
</dbReference>
<evidence type="ECO:0008006" key="9">
    <source>
        <dbReference type="Google" id="ProtNLM"/>
    </source>
</evidence>
<feature type="transmembrane region" description="Helical" evidence="6">
    <location>
        <begin position="117"/>
        <end position="138"/>
    </location>
</feature>
<gene>
    <name evidence="7" type="ORF">AE618_02435</name>
</gene>
<dbReference type="GO" id="GO:0005886">
    <property type="term" value="C:plasma membrane"/>
    <property type="evidence" value="ECO:0007669"/>
    <property type="project" value="UniProtKB-SubCell"/>
</dbReference>
<feature type="transmembrane region" description="Helical" evidence="6">
    <location>
        <begin position="150"/>
        <end position="170"/>
    </location>
</feature>
<dbReference type="EMBL" id="LGSZ01000015">
    <property type="protein sequence ID" value="KPH82685.1"/>
    <property type="molecule type" value="Genomic_DNA"/>
</dbReference>
<comment type="caution">
    <text evidence="7">The sequence shown here is derived from an EMBL/GenBank/DDBJ whole genome shotgun (WGS) entry which is preliminary data.</text>
</comment>
<dbReference type="RefSeq" id="WP_054207468.1">
    <property type="nucleotide sequence ID" value="NZ_LGSZ01000015.1"/>
</dbReference>
<name>A0A0N0MDN1_9HYPH</name>
<organism evidence="7 8">
    <name type="scientific">Bosea vaviloviae</name>
    <dbReference type="NCBI Taxonomy" id="1526658"/>
    <lineage>
        <taxon>Bacteria</taxon>
        <taxon>Pseudomonadati</taxon>
        <taxon>Pseudomonadota</taxon>
        <taxon>Alphaproteobacteria</taxon>
        <taxon>Hyphomicrobiales</taxon>
        <taxon>Boseaceae</taxon>
        <taxon>Bosea</taxon>
    </lineage>
</organism>
<evidence type="ECO:0000256" key="6">
    <source>
        <dbReference type="SAM" id="Phobius"/>
    </source>
</evidence>
<proteinExistence type="predicted"/>
<evidence type="ECO:0000313" key="8">
    <source>
        <dbReference type="Proteomes" id="UP000037822"/>
    </source>
</evidence>
<feature type="transmembrane region" description="Helical" evidence="6">
    <location>
        <begin position="77"/>
        <end position="97"/>
    </location>
</feature>
<dbReference type="InterPro" id="IPR001123">
    <property type="entry name" value="LeuE-type"/>
</dbReference>
<keyword evidence="3 6" id="KW-0812">Transmembrane</keyword>
<feature type="transmembrane region" description="Helical" evidence="6">
    <location>
        <begin position="45"/>
        <end position="71"/>
    </location>
</feature>
<keyword evidence="5 6" id="KW-0472">Membrane</keyword>
<dbReference type="OrthoDB" id="7659099at2"/>
<accession>A0A0N0MDN1</accession>
<dbReference type="PANTHER" id="PTHR30086:SF19">
    <property type="entry name" value="THREONINE EFFLUX PROTEIN"/>
    <property type="match status" value="1"/>
</dbReference>
<dbReference type="PANTHER" id="PTHR30086">
    <property type="entry name" value="ARGININE EXPORTER PROTEIN ARGO"/>
    <property type="match status" value="1"/>
</dbReference>
<sequence length="210" mass="22267">MLDDLICHLPGLALTYAAFVLAVASPGPSNLVVMATAMERGRRAGATLALGVTAGSLTWGILAAIGVTGLIVAHPEALYAIKIVGGLYLLFLAWRSARSAMRVEMPPPKAAISGGRAFLRGYLMHLTNPKAILSWTAIIALGLRPDTPPVVVYAIIAGCMLISLGINQFYAVLFSTASMISGYRRIRRKAEACLAAFFAFASFKLLTSQL</sequence>
<evidence type="ECO:0000256" key="5">
    <source>
        <dbReference type="ARBA" id="ARBA00023136"/>
    </source>
</evidence>
<evidence type="ECO:0000256" key="2">
    <source>
        <dbReference type="ARBA" id="ARBA00022475"/>
    </source>
</evidence>
<dbReference type="Proteomes" id="UP000037822">
    <property type="component" value="Unassembled WGS sequence"/>
</dbReference>